<feature type="compositionally biased region" description="Polar residues" evidence="1">
    <location>
        <begin position="15"/>
        <end position="30"/>
    </location>
</feature>
<proteinExistence type="predicted"/>
<dbReference type="RefSeq" id="XP_011405799.1">
    <property type="nucleotide sequence ID" value="XM_011407497.2"/>
</dbReference>
<feature type="compositionally biased region" description="Polar residues" evidence="1">
    <location>
        <begin position="68"/>
        <end position="88"/>
    </location>
</feature>
<keyword evidence="3" id="KW-1185">Reference proteome</keyword>
<dbReference type="EnsemblMetazoa" id="XM_011407497.2">
    <property type="protein sequence ID" value="XP_011405799.1"/>
    <property type="gene ID" value="LOC105313789"/>
</dbReference>
<dbReference type="Proteomes" id="UP000007879">
    <property type="component" value="Unassembled WGS sequence"/>
</dbReference>
<dbReference type="AlphaFoldDB" id="A0AAN0IPX7"/>
<feature type="region of interest" description="Disordered" evidence="1">
    <location>
        <begin position="142"/>
        <end position="161"/>
    </location>
</feature>
<feature type="compositionally biased region" description="Polar residues" evidence="1">
    <location>
        <begin position="148"/>
        <end position="160"/>
    </location>
</feature>
<feature type="region of interest" description="Disordered" evidence="1">
    <location>
        <begin position="1"/>
        <end position="122"/>
    </location>
</feature>
<evidence type="ECO:0000256" key="1">
    <source>
        <dbReference type="SAM" id="MobiDB-lite"/>
    </source>
</evidence>
<reference evidence="2" key="2">
    <citation type="submission" date="2024-06" db="UniProtKB">
        <authorList>
            <consortium name="EnsemblMetazoa"/>
        </authorList>
    </citation>
    <scope>IDENTIFICATION</scope>
</reference>
<accession>A0AAN0IPX7</accession>
<sequence>MKRSAAPSVLGSASKRATFSTPWSTKCNKISSDDTDKETGGVVKEGGHSNVLQSALLSLRQRTDHTPSLEQPTNKQSILVKPTSSDIALSTETASSTTSTAATSVTSFSPLPSSSSSSSNKVTHKFTVPSVSSSFVSPLTSTSTPLVNTAQSSSTDNVTSHYYKVM</sequence>
<reference evidence="3" key="1">
    <citation type="journal article" date="2010" name="Nature">
        <title>The Amphimedon queenslandica genome and the evolution of animal complexity.</title>
        <authorList>
            <person name="Srivastava M."/>
            <person name="Simakov O."/>
            <person name="Chapman J."/>
            <person name="Fahey B."/>
            <person name="Gauthier M.E."/>
            <person name="Mitros T."/>
            <person name="Richards G.S."/>
            <person name="Conaco C."/>
            <person name="Dacre M."/>
            <person name="Hellsten U."/>
            <person name="Larroux C."/>
            <person name="Putnam N.H."/>
            <person name="Stanke M."/>
            <person name="Adamska M."/>
            <person name="Darling A."/>
            <person name="Degnan S.M."/>
            <person name="Oakley T.H."/>
            <person name="Plachetzki D.C."/>
            <person name="Zhai Y."/>
            <person name="Adamski M."/>
            <person name="Calcino A."/>
            <person name="Cummins S.F."/>
            <person name="Goodstein D.M."/>
            <person name="Harris C."/>
            <person name="Jackson D.J."/>
            <person name="Leys S.P."/>
            <person name="Shu S."/>
            <person name="Woodcroft B.J."/>
            <person name="Vervoort M."/>
            <person name="Kosik K.S."/>
            <person name="Manning G."/>
            <person name="Degnan B.M."/>
            <person name="Rokhsar D.S."/>
        </authorList>
    </citation>
    <scope>NUCLEOTIDE SEQUENCE [LARGE SCALE GENOMIC DNA]</scope>
</reference>
<dbReference type="KEGG" id="aqu:105313789"/>
<evidence type="ECO:0000313" key="3">
    <source>
        <dbReference type="Proteomes" id="UP000007879"/>
    </source>
</evidence>
<evidence type="ECO:0000313" key="2">
    <source>
        <dbReference type="EnsemblMetazoa" id="XP_011405799.1"/>
    </source>
</evidence>
<organism evidence="2 3">
    <name type="scientific">Amphimedon queenslandica</name>
    <name type="common">Sponge</name>
    <dbReference type="NCBI Taxonomy" id="400682"/>
    <lineage>
        <taxon>Eukaryota</taxon>
        <taxon>Metazoa</taxon>
        <taxon>Porifera</taxon>
        <taxon>Demospongiae</taxon>
        <taxon>Heteroscleromorpha</taxon>
        <taxon>Haplosclerida</taxon>
        <taxon>Niphatidae</taxon>
        <taxon>Amphimedon</taxon>
    </lineage>
</organism>
<dbReference type="GeneID" id="105313789"/>
<feature type="compositionally biased region" description="Low complexity" evidence="1">
    <location>
        <begin position="90"/>
        <end position="119"/>
    </location>
</feature>
<name>A0AAN0IPX7_AMPQE</name>
<protein>
    <submittedName>
        <fullName evidence="2">Uncharacterized protein</fullName>
    </submittedName>
</protein>